<feature type="transmembrane region" description="Helical" evidence="2">
    <location>
        <begin position="251"/>
        <end position="276"/>
    </location>
</feature>
<reference evidence="3" key="1">
    <citation type="submission" date="2023-01" db="EMBL/GenBank/DDBJ databases">
        <title>The genome sequence of Kordiimonadaceae bacterium 6D33.</title>
        <authorList>
            <person name="Liu Y."/>
        </authorList>
    </citation>
    <scope>NUCLEOTIDE SEQUENCE</scope>
    <source>
        <strain evidence="3">6D33</strain>
    </source>
</reference>
<evidence type="ECO:0000256" key="1">
    <source>
        <dbReference type="SAM" id="MobiDB-lite"/>
    </source>
</evidence>
<keyword evidence="2" id="KW-1133">Transmembrane helix</keyword>
<evidence type="ECO:0000256" key="2">
    <source>
        <dbReference type="SAM" id="Phobius"/>
    </source>
</evidence>
<feature type="transmembrane region" description="Helical" evidence="2">
    <location>
        <begin position="175"/>
        <end position="194"/>
    </location>
</feature>
<feature type="transmembrane region" description="Helical" evidence="2">
    <location>
        <begin position="327"/>
        <end position="345"/>
    </location>
</feature>
<keyword evidence="4" id="KW-1185">Reference proteome</keyword>
<dbReference type="AlphaFoldDB" id="A0AAF0BLL5"/>
<feature type="transmembrane region" description="Helical" evidence="2">
    <location>
        <begin position="214"/>
        <end position="231"/>
    </location>
</feature>
<protein>
    <submittedName>
        <fullName evidence="3">Uncharacterized protein</fullName>
    </submittedName>
</protein>
<feature type="transmembrane region" description="Helical" evidence="2">
    <location>
        <begin position="89"/>
        <end position="111"/>
    </location>
</feature>
<proteinExistence type="predicted"/>
<feature type="transmembrane region" description="Helical" evidence="2">
    <location>
        <begin position="296"/>
        <end position="315"/>
    </location>
</feature>
<feature type="region of interest" description="Disordered" evidence="1">
    <location>
        <begin position="365"/>
        <end position="390"/>
    </location>
</feature>
<organism evidence="3 4">
    <name type="scientific">Gimibacter soli</name>
    <dbReference type="NCBI Taxonomy" id="3024400"/>
    <lineage>
        <taxon>Bacteria</taxon>
        <taxon>Pseudomonadati</taxon>
        <taxon>Pseudomonadota</taxon>
        <taxon>Alphaproteobacteria</taxon>
        <taxon>Kordiimonadales</taxon>
        <taxon>Temperatibacteraceae</taxon>
        <taxon>Gimibacter</taxon>
    </lineage>
</organism>
<feature type="transmembrane region" description="Helical" evidence="2">
    <location>
        <begin position="35"/>
        <end position="68"/>
    </location>
</feature>
<dbReference type="RefSeq" id="WP_289504021.1">
    <property type="nucleotide sequence ID" value="NZ_CP116805.1"/>
</dbReference>
<dbReference type="Proteomes" id="UP001217500">
    <property type="component" value="Chromosome"/>
</dbReference>
<keyword evidence="2" id="KW-0812">Transmembrane</keyword>
<evidence type="ECO:0000313" key="4">
    <source>
        <dbReference type="Proteomes" id="UP001217500"/>
    </source>
</evidence>
<dbReference type="KEGG" id="gso:PH603_00840"/>
<dbReference type="EMBL" id="CP116805">
    <property type="protein sequence ID" value="WCL54302.1"/>
    <property type="molecule type" value="Genomic_DNA"/>
</dbReference>
<sequence length="390" mass="41954">MLLALILSMMAVLAAPLLARLTDGRPGYRAGLDGFVIVVVFGLIFLTLLPDALAHGGLVAFLVAALGFALPWLAELMLHHAEAKAHRAFLVIAFIAILLHEASDGAVLALAAGHEGAAFVATGIVVHRIGVAVALWWLFRPFLSQKVGYLMLAVLAAVSGLGYGAASIALDWHGIPIVGYWQAFAAGSLLHIVLHPLEEDPATEREARRGQQAGTLAGVLLLMAFALSHMMRSGHAGHVAGDESHANAIDLMATTGHTLAPLLLGLVLSGIAFGYVRHRHKRLEGCRDGLDLAAPWSLLLWLAVTVIALLRPGWFPEPPVGTVRIDLPLMLWSILTLASFLRMGARRFVGTLMPRTPFARLHAHHTVGHHHHHGHGHEKGHSHHHHERQS</sequence>
<keyword evidence="2" id="KW-0472">Membrane</keyword>
<gene>
    <name evidence="3" type="ORF">PH603_00840</name>
</gene>
<name>A0AAF0BLL5_9PROT</name>
<feature type="transmembrane region" description="Helical" evidence="2">
    <location>
        <begin position="117"/>
        <end position="138"/>
    </location>
</feature>
<feature type="transmembrane region" description="Helical" evidence="2">
    <location>
        <begin position="150"/>
        <end position="169"/>
    </location>
</feature>
<accession>A0AAF0BLL5</accession>
<evidence type="ECO:0000313" key="3">
    <source>
        <dbReference type="EMBL" id="WCL54302.1"/>
    </source>
</evidence>